<comment type="function">
    <text evidence="5">Multiubiquitin chain receptor involved in modulation of proteasomal degradation. Involved in nucleotide excision repair.</text>
</comment>
<dbReference type="InterPro" id="IPR009060">
    <property type="entry name" value="UBA-like_sf"/>
</dbReference>
<dbReference type="OMA" id="PHMLEPI"/>
<evidence type="ECO:0000259" key="7">
    <source>
        <dbReference type="PROSITE" id="PS50030"/>
    </source>
</evidence>
<dbReference type="Pfam" id="PF00627">
    <property type="entry name" value="UBA"/>
    <property type="match status" value="1"/>
</dbReference>
<proteinExistence type="inferred from homology"/>
<evidence type="ECO:0000256" key="2">
    <source>
        <dbReference type="ARBA" id="ARBA00022763"/>
    </source>
</evidence>
<dbReference type="GO" id="GO:0006289">
    <property type="term" value="P:nucleotide-excision repair"/>
    <property type="evidence" value="ECO:0007669"/>
    <property type="project" value="UniProtKB-UniRule"/>
</dbReference>
<reference evidence="9 10" key="1">
    <citation type="journal article" date="2015" name="Sci. Rep.">
        <title>Genome of the facultative scuticociliatosis pathogen Pseudocohnilembus persalinus provides insight into its virulence through horizontal gene transfer.</title>
        <authorList>
            <person name="Xiong J."/>
            <person name="Wang G."/>
            <person name="Cheng J."/>
            <person name="Tian M."/>
            <person name="Pan X."/>
            <person name="Warren A."/>
            <person name="Jiang C."/>
            <person name="Yuan D."/>
            <person name="Miao W."/>
        </authorList>
    </citation>
    <scope>NUCLEOTIDE SEQUENCE [LARGE SCALE GENOMIC DNA]</scope>
    <source>
        <strain evidence="9">36N120E</strain>
    </source>
</reference>
<sequence length="438" mass="49515">MKIVIKTLKGEQFPLDVEPSDTVLSVKEKIQKEKDFDVESQKLLHKGKIKSNEATLEESGIKDSDYLIVTIIKKKPEAPKKAEQQQQEKKEESNKMEEEPQQAKKQEQQQQGEKKEENQSQQKQPQQQQGHPFGAELEKNIDEIISMGVGDGDREKIKKALIAAFNDPNTAVEFLLSGNIPDVGGQMPQDMGGEGEMDEGELQEALKQQFNAICQTPQFQQIRQAIQQNPQASQQILQQVMQMIQQNDPQLFALISQNPNIFLQALQGGQQQGGEGAQQQQNDGHLYVTPQEKDAIERIMGFGFEKTDVVEAYFSCDKDENLTLNFLLEQQSSGQLGSQFYSQQEEAQAIQQSMQSQGQQQQQQQSQQQNQQQNTENKDENKIESENKDNQQQQGQSENKDENENKNNDDKKNDNNNNNNNNNGGNDKNGGDEGSIFD</sequence>
<dbReference type="InterPro" id="IPR015360">
    <property type="entry name" value="XPC-bd"/>
</dbReference>
<feature type="compositionally biased region" description="Basic and acidic residues" evidence="6">
    <location>
        <begin position="75"/>
        <end position="118"/>
    </location>
</feature>
<dbReference type="CDD" id="cd01805">
    <property type="entry name" value="Ubl_Rad23"/>
    <property type="match status" value="1"/>
</dbReference>
<dbReference type="CDD" id="cd14281">
    <property type="entry name" value="UBA2_Rad23_like"/>
    <property type="match status" value="1"/>
</dbReference>
<keyword evidence="4 5" id="KW-0539">Nucleus</keyword>
<dbReference type="PRINTS" id="PR01839">
    <property type="entry name" value="RAD23PROTEIN"/>
</dbReference>
<feature type="domain" description="UBA" evidence="7">
    <location>
        <begin position="135"/>
        <end position="178"/>
    </location>
</feature>
<dbReference type="SUPFAM" id="SSF54236">
    <property type="entry name" value="Ubiquitin-like"/>
    <property type="match status" value="1"/>
</dbReference>
<dbReference type="OrthoDB" id="311266at2759"/>
<evidence type="ECO:0000313" key="9">
    <source>
        <dbReference type="EMBL" id="KRX10257.1"/>
    </source>
</evidence>
<dbReference type="Pfam" id="PF09280">
    <property type="entry name" value="XPC-binding"/>
    <property type="match status" value="1"/>
</dbReference>
<dbReference type="Gene3D" id="1.10.8.10">
    <property type="entry name" value="DNA helicase RuvA subunit, C-terminal domain"/>
    <property type="match status" value="2"/>
</dbReference>
<feature type="domain" description="UBA" evidence="7">
    <location>
        <begin position="289"/>
        <end position="330"/>
    </location>
</feature>
<evidence type="ECO:0000256" key="5">
    <source>
        <dbReference type="RuleBase" id="RU367049"/>
    </source>
</evidence>
<feature type="compositionally biased region" description="Low complexity" evidence="6">
    <location>
        <begin position="415"/>
        <end position="426"/>
    </location>
</feature>
<gene>
    <name evidence="9" type="ORF">PPERSA_00454</name>
</gene>
<dbReference type="SUPFAM" id="SSF46934">
    <property type="entry name" value="UBA-like"/>
    <property type="match status" value="2"/>
</dbReference>
<feature type="compositionally biased region" description="Low complexity" evidence="6">
    <location>
        <begin position="347"/>
        <end position="373"/>
    </location>
</feature>
<feature type="compositionally biased region" description="Basic and acidic residues" evidence="6">
    <location>
        <begin position="376"/>
        <end position="389"/>
    </location>
</feature>
<dbReference type="Pfam" id="PF00240">
    <property type="entry name" value="ubiquitin"/>
    <property type="match status" value="1"/>
</dbReference>
<feature type="compositionally biased region" description="Low complexity" evidence="6">
    <location>
        <begin position="119"/>
        <end position="129"/>
    </location>
</feature>
<dbReference type="EMBL" id="LDAU01000033">
    <property type="protein sequence ID" value="KRX10257.1"/>
    <property type="molecule type" value="Genomic_DNA"/>
</dbReference>
<evidence type="ECO:0000313" key="10">
    <source>
        <dbReference type="Proteomes" id="UP000054937"/>
    </source>
</evidence>
<dbReference type="InterPro" id="IPR015940">
    <property type="entry name" value="UBA"/>
</dbReference>
<feature type="compositionally biased region" description="Basic and acidic residues" evidence="6">
    <location>
        <begin position="398"/>
        <end position="414"/>
    </location>
</feature>
<dbReference type="FunFam" id="1.10.8.10:FF:000002">
    <property type="entry name" value="UV excision repair protein RAD23 homolog"/>
    <property type="match status" value="1"/>
</dbReference>
<keyword evidence="1" id="KW-0677">Repeat</keyword>
<feature type="domain" description="Ubiquitin-like" evidence="8">
    <location>
        <begin position="1"/>
        <end position="76"/>
    </location>
</feature>
<dbReference type="GO" id="GO:0005829">
    <property type="term" value="C:cytosol"/>
    <property type="evidence" value="ECO:0007669"/>
    <property type="project" value="TreeGrafter"/>
</dbReference>
<evidence type="ECO:0000256" key="3">
    <source>
        <dbReference type="ARBA" id="ARBA00023204"/>
    </source>
</evidence>
<dbReference type="GO" id="GO:0070628">
    <property type="term" value="F:proteasome binding"/>
    <property type="evidence" value="ECO:0007669"/>
    <property type="project" value="TreeGrafter"/>
</dbReference>
<dbReference type="FunCoup" id="A0A0V0R6X8">
    <property type="interactions" value="376"/>
</dbReference>
<accession>A0A0V0R6X8</accession>
<keyword evidence="5" id="KW-0963">Cytoplasm</keyword>
<dbReference type="SUPFAM" id="SSF101238">
    <property type="entry name" value="XPC-binding domain"/>
    <property type="match status" value="1"/>
</dbReference>
<name>A0A0V0R6X8_PSEPJ</name>
<dbReference type="InterPro" id="IPR036353">
    <property type="entry name" value="XPC-bd_sf"/>
</dbReference>
<dbReference type="FunFam" id="1.10.8.10:FF:000003">
    <property type="entry name" value="UV excision repair protein RAD23 homolog"/>
    <property type="match status" value="1"/>
</dbReference>
<feature type="region of interest" description="Disordered" evidence="6">
    <location>
        <begin position="75"/>
        <end position="134"/>
    </location>
</feature>
<comment type="caution">
    <text evidence="9">The sequence shown here is derived from an EMBL/GenBank/DDBJ whole genome shotgun (WGS) entry which is preliminary data.</text>
</comment>
<evidence type="ECO:0000256" key="4">
    <source>
        <dbReference type="ARBA" id="ARBA00023242"/>
    </source>
</evidence>
<dbReference type="PROSITE" id="PS50030">
    <property type="entry name" value="UBA"/>
    <property type="match status" value="2"/>
</dbReference>
<keyword evidence="10" id="KW-1185">Reference proteome</keyword>
<dbReference type="PROSITE" id="PS50053">
    <property type="entry name" value="UBIQUITIN_2"/>
    <property type="match status" value="1"/>
</dbReference>
<dbReference type="AlphaFoldDB" id="A0A0V0R6X8"/>
<organism evidence="9 10">
    <name type="scientific">Pseudocohnilembus persalinus</name>
    <name type="common">Ciliate</name>
    <dbReference type="NCBI Taxonomy" id="266149"/>
    <lineage>
        <taxon>Eukaryota</taxon>
        <taxon>Sar</taxon>
        <taxon>Alveolata</taxon>
        <taxon>Ciliophora</taxon>
        <taxon>Intramacronucleata</taxon>
        <taxon>Oligohymenophorea</taxon>
        <taxon>Scuticociliatia</taxon>
        <taxon>Philasterida</taxon>
        <taxon>Pseudocohnilembidae</taxon>
        <taxon>Pseudocohnilembus</taxon>
    </lineage>
</organism>
<comment type="similarity">
    <text evidence="5">Belongs to the RAD23 family.</text>
</comment>
<feature type="region of interest" description="Disordered" evidence="6">
    <location>
        <begin position="347"/>
        <end position="438"/>
    </location>
</feature>
<dbReference type="Gene3D" id="1.10.10.540">
    <property type="entry name" value="XPC-binding domain"/>
    <property type="match status" value="1"/>
</dbReference>
<comment type="subcellular location">
    <subcellularLocation>
        <location evidence="5">Nucleus</location>
    </subcellularLocation>
    <subcellularLocation>
        <location evidence="5">Cytoplasm</location>
    </subcellularLocation>
</comment>
<evidence type="ECO:0000256" key="1">
    <source>
        <dbReference type="ARBA" id="ARBA00022737"/>
    </source>
</evidence>
<keyword evidence="3 5" id="KW-0234">DNA repair</keyword>
<dbReference type="PANTHER" id="PTHR10621:SF0">
    <property type="entry name" value="UV EXCISION REPAIR PROTEIN RAD23"/>
    <property type="match status" value="1"/>
</dbReference>
<protein>
    <recommendedName>
        <fullName evidence="5">UV excision repair protein RAD23</fullName>
    </recommendedName>
</protein>
<dbReference type="SMART" id="SM00165">
    <property type="entry name" value="UBA"/>
    <property type="match status" value="2"/>
</dbReference>
<dbReference type="GO" id="GO:0043130">
    <property type="term" value="F:ubiquitin binding"/>
    <property type="evidence" value="ECO:0007669"/>
    <property type="project" value="UniProtKB-UniRule"/>
</dbReference>
<dbReference type="GO" id="GO:0043161">
    <property type="term" value="P:proteasome-mediated ubiquitin-dependent protein catabolic process"/>
    <property type="evidence" value="ECO:0007669"/>
    <property type="project" value="UniProtKB-UniRule"/>
</dbReference>
<dbReference type="InterPro" id="IPR004806">
    <property type="entry name" value="Rad23"/>
</dbReference>
<dbReference type="SMART" id="SM00213">
    <property type="entry name" value="UBQ"/>
    <property type="match status" value="1"/>
</dbReference>
<dbReference type="GO" id="GO:0005654">
    <property type="term" value="C:nucleoplasm"/>
    <property type="evidence" value="ECO:0007669"/>
    <property type="project" value="TreeGrafter"/>
</dbReference>
<dbReference type="InterPro" id="IPR000626">
    <property type="entry name" value="Ubiquitin-like_dom"/>
</dbReference>
<dbReference type="Gene3D" id="3.10.20.90">
    <property type="entry name" value="Phosphatidylinositol 3-kinase Catalytic Subunit, Chain A, domain 1"/>
    <property type="match status" value="1"/>
</dbReference>
<dbReference type="InParanoid" id="A0A0V0R6X8"/>
<dbReference type="GO" id="GO:0031593">
    <property type="term" value="F:polyubiquitin modification-dependent protein binding"/>
    <property type="evidence" value="ECO:0007669"/>
    <property type="project" value="UniProtKB-UniRule"/>
</dbReference>
<evidence type="ECO:0000259" key="8">
    <source>
        <dbReference type="PROSITE" id="PS50053"/>
    </source>
</evidence>
<dbReference type="GO" id="GO:0003684">
    <property type="term" value="F:damaged DNA binding"/>
    <property type="evidence" value="ECO:0007669"/>
    <property type="project" value="UniProtKB-UniRule"/>
</dbReference>
<dbReference type="Proteomes" id="UP000054937">
    <property type="component" value="Unassembled WGS sequence"/>
</dbReference>
<dbReference type="PANTHER" id="PTHR10621">
    <property type="entry name" value="UV EXCISION REPAIR PROTEIN RAD23"/>
    <property type="match status" value="1"/>
</dbReference>
<keyword evidence="2 5" id="KW-0227">DNA damage</keyword>
<dbReference type="InterPro" id="IPR029071">
    <property type="entry name" value="Ubiquitin-like_domsf"/>
</dbReference>
<evidence type="ECO:0000256" key="6">
    <source>
        <dbReference type="SAM" id="MobiDB-lite"/>
    </source>
</evidence>